<evidence type="ECO:0000313" key="10">
    <source>
        <dbReference type="Proteomes" id="UP000185494"/>
    </source>
</evidence>
<keyword evidence="5" id="KW-0560">Oxidoreductase</keyword>
<gene>
    <name evidence="9" type="ORF">RGI145_19920</name>
</gene>
<protein>
    <recommendedName>
        <fullName evidence="11">Acyl-CoA dehydrogenase</fullName>
    </recommendedName>
</protein>
<organism evidence="9 10">
    <name type="scientific">Roseomonas gilardii</name>
    <dbReference type="NCBI Taxonomy" id="257708"/>
    <lineage>
        <taxon>Bacteria</taxon>
        <taxon>Pseudomonadati</taxon>
        <taxon>Pseudomonadota</taxon>
        <taxon>Alphaproteobacteria</taxon>
        <taxon>Acetobacterales</taxon>
        <taxon>Roseomonadaceae</taxon>
        <taxon>Roseomonas</taxon>
    </lineage>
</organism>
<dbReference type="GO" id="GO:0050660">
    <property type="term" value="F:flavin adenine dinucleotide binding"/>
    <property type="evidence" value="ECO:0007669"/>
    <property type="project" value="InterPro"/>
</dbReference>
<dbReference type="AlphaFoldDB" id="A0A1L7ALE5"/>
<evidence type="ECO:0000256" key="4">
    <source>
        <dbReference type="ARBA" id="ARBA00022827"/>
    </source>
</evidence>
<evidence type="ECO:0000259" key="8">
    <source>
        <dbReference type="Pfam" id="PF02771"/>
    </source>
</evidence>
<dbReference type="KEGG" id="rgi:RGI145_19920"/>
<sequence length="559" mass="58191">MPADGEAAVTDAAVTLALLLERVIDGAAARPDAETTAAILEEARRFAEARLAPLAGVADREGCRLEAGRVRTAPGHAAAWAEFAGAGWAGLTAAEEAGGQGLPLALATAVQEVFDAANPGFGMLALNARCAIRLLERHGEPGMRENWVPALASGRWGATICISEPQAGSDVGRIRTRAVEQDDGSWRLSGEKCWISYGDHDLAERIGHFVLARIPGAPAGTRGLSLFLVPDRLEGGGRNGVEVLRIEEKLGLHGSPTCSLSFEGARAWPIGPAGRGLPTLFAMIQAMRLGVSAQGAAVAQAAATLAEAYARERFQGGDPALPPVSITRHAELRRLLLEMRVRAEGTRLLALQAAAWLDAGDAGDAAAAARAAMLLPLAKSLGAEAGFANADAAIQVLGGAGYVREWPAERLLRDSRVFSIYEGTTAIQALDLLQRRVLGEGGMPVLRDLLDRLEPLATLSMAVLEAAAALAEAPARKREAAALPFLRLLGLACVDGLLRRAGRQAGALADRYEALSGFHGAGASGQAALLAAQCERDDLDAAFDLVFPEAGALPGSSRA</sequence>
<dbReference type="SUPFAM" id="SSF47203">
    <property type="entry name" value="Acyl-CoA dehydrogenase C-terminal domain-like"/>
    <property type="match status" value="1"/>
</dbReference>
<dbReference type="InterPro" id="IPR009100">
    <property type="entry name" value="AcylCoA_DH/oxidase_NM_dom_sf"/>
</dbReference>
<feature type="domain" description="Acyl-CoA oxidase/dehydrogenase middle" evidence="7">
    <location>
        <begin position="160"/>
        <end position="263"/>
    </location>
</feature>
<dbReference type="Gene3D" id="1.10.540.10">
    <property type="entry name" value="Acyl-CoA dehydrogenase/oxidase, N-terminal domain"/>
    <property type="match status" value="1"/>
</dbReference>
<feature type="domain" description="Acyl-CoA dehydrogenase/oxidase N-terminal" evidence="8">
    <location>
        <begin position="34"/>
        <end position="154"/>
    </location>
</feature>
<dbReference type="Pfam" id="PF02771">
    <property type="entry name" value="Acyl-CoA_dh_N"/>
    <property type="match status" value="1"/>
</dbReference>
<dbReference type="eggNOG" id="COG1960">
    <property type="taxonomic scope" value="Bacteria"/>
</dbReference>
<evidence type="ECO:0000313" key="9">
    <source>
        <dbReference type="EMBL" id="APT59608.1"/>
    </source>
</evidence>
<dbReference type="InterPro" id="IPR037069">
    <property type="entry name" value="AcylCoA_DH/ox_N_sf"/>
</dbReference>
<feature type="domain" description="Acyl-CoA dehydrogenase/oxidase C-terminal" evidence="6">
    <location>
        <begin position="274"/>
        <end position="434"/>
    </location>
</feature>
<dbReference type="InterPro" id="IPR052166">
    <property type="entry name" value="Diverse_Acyl-CoA_DH"/>
</dbReference>
<dbReference type="InterPro" id="IPR013786">
    <property type="entry name" value="AcylCoA_DH/ox_N"/>
</dbReference>
<dbReference type="PANTHER" id="PTHR42803:SF1">
    <property type="entry name" value="BROAD-SPECIFICITY LINEAR ACYL-COA DEHYDROGENASE FADE5"/>
    <property type="match status" value="1"/>
</dbReference>
<comment type="similarity">
    <text evidence="2 5">Belongs to the acyl-CoA dehydrogenase family.</text>
</comment>
<keyword evidence="3 5" id="KW-0285">Flavoprotein</keyword>
<evidence type="ECO:0000259" key="6">
    <source>
        <dbReference type="Pfam" id="PF00441"/>
    </source>
</evidence>
<dbReference type="GO" id="GO:0005886">
    <property type="term" value="C:plasma membrane"/>
    <property type="evidence" value="ECO:0007669"/>
    <property type="project" value="TreeGrafter"/>
</dbReference>
<dbReference type="SUPFAM" id="SSF56645">
    <property type="entry name" value="Acyl-CoA dehydrogenase NM domain-like"/>
    <property type="match status" value="1"/>
</dbReference>
<dbReference type="InterPro" id="IPR006091">
    <property type="entry name" value="Acyl-CoA_Oxase/DH_mid-dom"/>
</dbReference>
<dbReference type="Gene3D" id="2.40.110.10">
    <property type="entry name" value="Butyryl-CoA Dehydrogenase, subunit A, domain 2"/>
    <property type="match status" value="1"/>
</dbReference>
<evidence type="ECO:0000256" key="5">
    <source>
        <dbReference type="RuleBase" id="RU362125"/>
    </source>
</evidence>
<evidence type="ECO:0000256" key="3">
    <source>
        <dbReference type="ARBA" id="ARBA00022630"/>
    </source>
</evidence>
<comment type="cofactor">
    <cofactor evidence="1 5">
        <name>FAD</name>
        <dbReference type="ChEBI" id="CHEBI:57692"/>
    </cofactor>
</comment>
<dbReference type="Proteomes" id="UP000185494">
    <property type="component" value="Chromosome 2"/>
</dbReference>
<evidence type="ECO:0000256" key="2">
    <source>
        <dbReference type="ARBA" id="ARBA00009347"/>
    </source>
</evidence>
<dbReference type="Pfam" id="PF00441">
    <property type="entry name" value="Acyl-CoA_dh_1"/>
    <property type="match status" value="1"/>
</dbReference>
<dbReference type="PANTHER" id="PTHR42803">
    <property type="entry name" value="ACYL-COA DEHYDROGENASE"/>
    <property type="match status" value="1"/>
</dbReference>
<dbReference type="PROSITE" id="PS00073">
    <property type="entry name" value="ACYL_COA_DH_2"/>
    <property type="match status" value="1"/>
</dbReference>
<dbReference type="InterPro" id="IPR009075">
    <property type="entry name" value="AcylCo_DH/oxidase_C"/>
</dbReference>
<evidence type="ECO:0000259" key="7">
    <source>
        <dbReference type="Pfam" id="PF02770"/>
    </source>
</evidence>
<keyword evidence="4 5" id="KW-0274">FAD</keyword>
<proteinExistence type="inferred from homology"/>
<evidence type="ECO:0008006" key="11">
    <source>
        <dbReference type="Google" id="ProtNLM"/>
    </source>
</evidence>
<reference evidence="9 10" key="1">
    <citation type="submission" date="2016-05" db="EMBL/GenBank/DDBJ databases">
        <title>Complete Genome and Methylome Analysis of Psychrotrophic Bacterial Isolates from Antarctic Lake Untersee.</title>
        <authorList>
            <person name="Fomenkov A."/>
            <person name="Akimov V.N."/>
            <person name="Vasilyeva L.V."/>
            <person name="Andersen D."/>
            <person name="Vincze T."/>
            <person name="Roberts R.J."/>
        </authorList>
    </citation>
    <scope>NUCLEOTIDE SEQUENCE [LARGE SCALE GENOMIC DNA]</scope>
    <source>
        <strain evidence="9 10">U14-5</strain>
    </source>
</reference>
<dbReference type="EMBL" id="CP015584">
    <property type="protein sequence ID" value="APT59608.1"/>
    <property type="molecule type" value="Genomic_DNA"/>
</dbReference>
<dbReference type="STRING" id="257708.RGI145_19920"/>
<dbReference type="GO" id="GO:0003995">
    <property type="term" value="F:acyl-CoA dehydrogenase activity"/>
    <property type="evidence" value="ECO:0007669"/>
    <property type="project" value="InterPro"/>
</dbReference>
<dbReference type="InterPro" id="IPR036250">
    <property type="entry name" value="AcylCo_DH-like_C"/>
</dbReference>
<evidence type="ECO:0000256" key="1">
    <source>
        <dbReference type="ARBA" id="ARBA00001974"/>
    </source>
</evidence>
<dbReference type="Gene3D" id="1.20.140.10">
    <property type="entry name" value="Butyryl-CoA Dehydrogenase, subunit A, domain 3"/>
    <property type="match status" value="1"/>
</dbReference>
<name>A0A1L7ALE5_9PROT</name>
<dbReference type="InterPro" id="IPR046373">
    <property type="entry name" value="Acyl-CoA_Oxase/DH_mid-dom_sf"/>
</dbReference>
<dbReference type="Pfam" id="PF02770">
    <property type="entry name" value="Acyl-CoA_dh_M"/>
    <property type="match status" value="1"/>
</dbReference>
<dbReference type="InterPro" id="IPR006089">
    <property type="entry name" value="Acyl-CoA_DH_CS"/>
</dbReference>
<accession>A0A1L7ALE5</accession>